<organism evidence="2">
    <name type="scientific">Cladocopium goreaui</name>
    <dbReference type="NCBI Taxonomy" id="2562237"/>
    <lineage>
        <taxon>Eukaryota</taxon>
        <taxon>Sar</taxon>
        <taxon>Alveolata</taxon>
        <taxon>Dinophyceae</taxon>
        <taxon>Suessiales</taxon>
        <taxon>Symbiodiniaceae</taxon>
        <taxon>Cladocopium</taxon>
    </lineage>
</organism>
<accession>A0A9P1CGI8</accession>
<evidence type="ECO:0000313" key="4">
    <source>
        <dbReference type="EMBL" id="CAL4778826.1"/>
    </source>
</evidence>
<dbReference type="Proteomes" id="UP001152797">
    <property type="component" value="Unassembled WGS sequence"/>
</dbReference>
<proteinExistence type="predicted"/>
<evidence type="ECO:0000313" key="2">
    <source>
        <dbReference type="EMBL" id="CAI3991514.1"/>
    </source>
</evidence>
<protein>
    <submittedName>
        <fullName evidence="4">Serine/threonine-protein phosphatase 4 regulatory subunit 3-like central domain-containing protein</fullName>
    </submittedName>
</protein>
<comment type="caution">
    <text evidence="2">The sequence shown here is derived from an EMBL/GenBank/DDBJ whole genome shotgun (WGS) entry which is preliminary data.</text>
</comment>
<dbReference type="EMBL" id="CAMXCT020001601">
    <property type="protein sequence ID" value="CAL1144889.1"/>
    <property type="molecule type" value="Genomic_DNA"/>
</dbReference>
<dbReference type="EMBL" id="CAMXCT030001601">
    <property type="protein sequence ID" value="CAL4778826.1"/>
    <property type="molecule type" value="Genomic_DNA"/>
</dbReference>
<feature type="region of interest" description="Disordered" evidence="1">
    <location>
        <begin position="443"/>
        <end position="467"/>
    </location>
</feature>
<dbReference type="EMBL" id="CAMXCT010001601">
    <property type="protein sequence ID" value="CAI3991514.1"/>
    <property type="molecule type" value="Genomic_DNA"/>
</dbReference>
<evidence type="ECO:0000313" key="3">
    <source>
        <dbReference type="EMBL" id="CAL1144889.1"/>
    </source>
</evidence>
<feature type="region of interest" description="Disordered" evidence="1">
    <location>
        <begin position="1"/>
        <end position="21"/>
    </location>
</feature>
<sequence length="467" mass="49937">MDVEEERKNKLGAPGYTSDSNSSLGDAICRFRGKLYILSEDSAWQEAGIGHASLGPELEDLYEAARSVIGTGTNRRLQFKDEESVEPRVGRSFTTDLSLPRMSTSSKGKALSFQDDEGSQAIYSQICHEPGRVLPAPKLTNLQDLARRIALVNPSQREQVAGELAEPEFLAELRETFHSAEEAQVELAQAEFGQIEEPKASKWLFRGVSGSLVLAAVATVCVLKFQSPVATGDATVLASQKMYSVHSGHPFVSCSAGTIHQCPASWNAPGNAGGYHCLHKLKFQKSEAAYQASGGACRPAKQGPFPLDDCAHQCAIGNAGHSGSHGHWGSHWHSSGHSSGGHFSGGHYWGHHSWGHSGDYTGGYYSGGDYTGGDYSGDHGHGSHVSHVIHVHHYGTHHGSSVSHFHDAHWGDAIHSGSPDGYWGAGGHFHSWSDVDGSDYLNGKGPAPVDFGDVDGSDYLNGKGRTS</sequence>
<dbReference type="OrthoDB" id="418885at2759"/>
<evidence type="ECO:0000256" key="1">
    <source>
        <dbReference type="SAM" id="MobiDB-lite"/>
    </source>
</evidence>
<reference evidence="2" key="1">
    <citation type="submission" date="2022-10" db="EMBL/GenBank/DDBJ databases">
        <authorList>
            <person name="Chen Y."/>
            <person name="Dougan E. K."/>
            <person name="Chan C."/>
            <person name="Rhodes N."/>
            <person name="Thang M."/>
        </authorList>
    </citation>
    <scope>NUCLEOTIDE SEQUENCE</scope>
</reference>
<name>A0A9P1CGI8_9DINO</name>
<dbReference type="AlphaFoldDB" id="A0A9P1CGI8"/>
<gene>
    <name evidence="2" type="ORF">C1SCF055_LOCUS18414</name>
</gene>
<keyword evidence="5" id="KW-1185">Reference proteome</keyword>
<reference evidence="3" key="2">
    <citation type="submission" date="2024-04" db="EMBL/GenBank/DDBJ databases">
        <authorList>
            <person name="Chen Y."/>
            <person name="Shah S."/>
            <person name="Dougan E. K."/>
            <person name="Thang M."/>
            <person name="Chan C."/>
        </authorList>
    </citation>
    <scope>NUCLEOTIDE SEQUENCE [LARGE SCALE GENOMIC DNA]</scope>
</reference>
<evidence type="ECO:0000313" key="5">
    <source>
        <dbReference type="Proteomes" id="UP001152797"/>
    </source>
</evidence>